<sequence length="131" mass="14079">MNRLASVLAATALAATSALALSGTAQAASAQTRPTADAVQISADCYTSGGKLYCSNQAHTPMYEHRSFSSRQVDMLETPWSVFNCWGHGDRHSGGNDIWYWTMGDLFARWGNVPASVVFTSQDPPAGMDQC</sequence>
<feature type="chain" id="PRO_5029806108" description="Peptidase inhibitor family I36" evidence="1">
    <location>
        <begin position="28"/>
        <end position="131"/>
    </location>
</feature>
<dbReference type="AlphaFoldDB" id="A0A7J0C306"/>
<reference evidence="2 3" key="1">
    <citation type="submission" date="2020-05" db="EMBL/GenBank/DDBJ databases">
        <title>Whole genome shotgun sequence of Streptomyces fulvorobeus NBRC 15897.</title>
        <authorList>
            <person name="Komaki H."/>
            <person name="Tamura T."/>
        </authorList>
    </citation>
    <scope>NUCLEOTIDE SEQUENCE [LARGE SCALE GENOMIC DNA]</scope>
    <source>
        <strain evidence="2 3">NBRC 15897</strain>
    </source>
</reference>
<proteinExistence type="predicted"/>
<organism evidence="2 3">
    <name type="scientific">Streptomyces fulvorobeus</name>
    <dbReference type="NCBI Taxonomy" id="284028"/>
    <lineage>
        <taxon>Bacteria</taxon>
        <taxon>Bacillati</taxon>
        <taxon>Actinomycetota</taxon>
        <taxon>Actinomycetes</taxon>
        <taxon>Kitasatosporales</taxon>
        <taxon>Streptomycetaceae</taxon>
        <taxon>Streptomyces</taxon>
    </lineage>
</organism>
<gene>
    <name evidence="2" type="ORF">Sfulv_17200</name>
</gene>
<protein>
    <recommendedName>
        <fullName evidence="4">Peptidase inhibitor family I36</fullName>
    </recommendedName>
</protein>
<dbReference type="EMBL" id="BLWC01000001">
    <property type="protein sequence ID" value="GFM96909.1"/>
    <property type="molecule type" value="Genomic_DNA"/>
</dbReference>
<keyword evidence="3" id="KW-1185">Reference proteome</keyword>
<keyword evidence="1" id="KW-0732">Signal</keyword>
<name>A0A7J0C306_9ACTN</name>
<feature type="signal peptide" evidence="1">
    <location>
        <begin position="1"/>
        <end position="27"/>
    </location>
</feature>
<evidence type="ECO:0000256" key="1">
    <source>
        <dbReference type="SAM" id="SignalP"/>
    </source>
</evidence>
<accession>A0A7J0C306</accession>
<evidence type="ECO:0000313" key="3">
    <source>
        <dbReference type="Proteomes" id="UP000498980"/>
    </source>
</evidence>
<dbReference type="Proteomes" id="UP000498980">
    <property type="component" value="Unassembled WGS sequence"/>
</dbReference>
<evidence type="ECO:0000313" key="2">
    <source>
        <dbReference type="EMBL" id="GFM96909.1"/>
    </source>
</evidence>
<evidence type="ECO:0008006" key="4">
    <source>
        <dbReference type="Google" id="ProtNLM"/>
    </source>
</evidence>
<comment type="caution">
    <text evidence="2">The sequence shown here is derived from an EMBL/GenBank/DDBJ whole genome shotgun (WGS) entry which is preliminary data.</text>
</comment>